<proteinExistence type="predicted"/>
<dbReference type="PANTHER" id="PTHR36124">
    <property type="match status" value="1"/>
</dbReference>
<dbReference type="InterPro" id="IPR046366">
    <property type="entry name" value="MPAB"/>
</dbReference>
<dbReference type="InterPro" id="IPR018713">
    <property type="entry name" value="MPAB/Lcp_cat_dom"/>
</dbReference>
<keyword evidence="1" id="KW-0472">Membrane</keyword>
<protein>
    <recommendedName>
        <fullName evidence="2">ER-bound oxygenase mpaB/mpaB'/Rubber oxygenase catalytic domain-containing protein</fullName>
    </recommendedName>
</protein>
<dbReference type="GO" id="GO:0016491">
    <property type="term" value="F:oxidoreductase activity"/>
    <property type="evidence" value="ECO:0007669"/>
    <property type="project" value="InterPro"/>
</dbReference>
<keyword evidence="1" id="KW-0812">Transmembrane</keyword>
<dbReference type="OrthoDB" id="545169at2759"/>
<evidence type="ECO:0000313" key="3">
    <source>
        <dbReference type="EMBL" id="KIK56553.1"/>
    </source>
</evidence>
<dbReference type="HOGENOM" id="CLU_039076_2_1_1"/>
<sequence>MTLWTHLPFAHVYGVTKWPMTTIGLVVIAYLSAARALRWRRYNAIHRKYQAKYVRGDLSPEEAQEIIHTSALYDMPMLINYSLSFALFKTYAIPTISKILSDTKELKSAEGVSKRYADTEIMISTWVFCPISGKSQGTSYAQSSDLKRTEIDDPRAMIALARVNWLHSKYPITNDDYLYTLGVFIFEPPTWASLYGWRALSPMESQAFYIFWIEIGRRMGIKDIPESREAFKQWIHEYEDKVMVPAQTNHDVATYTTEELLHAVPERFGIKNFARRLTICALEENVRVAMMQPSQPFYLHAIFKAVLHSVGLIQGYLCLPRSQSNPGGAILVPLDKASYSASTSSATSKGPTKSNLHRMHPKWFQARPWYMPEPTSIFGKFKNQMGLKFGLYDQLPGEGLRSEGYRLEEMGPVRFEKLGNEEAIRNAEKMYGCPITGPFSRN</sequence>
<evidence type="ECO:0000259" key="2">
    <source>
        <dbReference type="Pfam" id="PF09995"/>
    </source>
</evidence>
<dbReference type="PANTHER" id="PTHR36124:SF1">
    <property type="entry name" value="ER-BOUND OXYGENASE MPAB_MPAB'_RUBBER OXYGENASE CATALYTIC DOMAIN-CONTAINING PROTEIN"/>
    <property type="match status" value="1"/>
</dbReference>
<keyword evidence="4" id="KW-1185">Reference proteome</keyword>
<dbReference type="EMBL" id="KN834797">
    <property type="protein sequence ID" value="KIK56553.1"/>
    <property type="molecule type" value="Genomic_DNA"/>
</dbReference>
<dbReference type="Pfam" id="PF09995">
    <property type="entry name" value="MPAB_Lcp_cat"/>
    <property type="match status" value="1"/>
</dbReference>
<dbReference type="Proteomes" id="UP000053593">
    <property type="component" value="Unassembled WGS sequence"/>
</dbReference>
<feature type="transmembrane region" description="Helical" evidence="1">
    <location>
        <begin position="20"/>
        <end position="37"/>
    </location>
</feature>
<reference evidence="3 4" key="1">
    <citation type="submission" date="2014-04" db="EMBL/GenBank/DDBJ databases">
        <title>Evolutionary Origins and Diversification of the Mycorrhizal Mutualists.</title>
        <authorList>
            <consortium name="DOE Joint Genome Institute"/>
            <consortium name="Mycorrhizal Genomics Consortium"/>
            <person name="Kohler A."/>
            <person name="Kuo A."/>
            <person name="Nagy L.G."/>
            <person name="Floudas D."/>
            <person name="Copeland A."/>
            <person name="Barry K.W."/>
            <person name="Cichocki N."/>
            <person name="Veneault-Fourrey C."/>
            <person name="LaButti K."/>
            <person name="Lindquist E.A."/>
            <person name="Lipzen A."/>
            <person name="Lundell T."/>
            <person name="Morin E."/>
            <person name="Murat C."/>
            <person name="Riley R."/>
            <person name="Ohm R."/>
            <person name="Sun H."/>
            <person name="Tunlid A."/>
            <person name="Henrissat B."/>
            <person name="Grigoriev I.V."/>
            <person name="Hibbett D.S."/>
            <person name="Martin F."/>
        </authorList>
    </citation>
    <scope>NUCLEOTIDE SEQUENCE [LARGE SCALE GENOMIC DNA]</scope>
    <source>
        <strain evidence="3 4">FD-317 M1</strain>
    </source>
</reference>
<accession>A0A0D0CMU5</accession>
<organism evidence="3 4">
    <name type="scientific">Collybiopsis luxurians FD-317 M1</name>
    <dbReference type="NCBI Taxonomy" id="944289"/>
    <lineage>
        <taxon>Eukaryota</taxon>
        <taxon>Fungi</taxon>
        <taxon>Dikarya</taxon>
        <taxon>Basidiomycota</taxon>
        <taxon>Agaricomycotina</taxon>
        <taxon>Agaricomycetes</taxon>
        <taxon>Agaricomycetidae</taxon>
        <taxon>Agaricales</taxon>
        <taxon>Marasmiineae</taxon>
        <taxon>Omphalotaceae</taxon>
        <taxon>Collybiopsis</taxon>
        <taxon>Collybiopsis luxurians</taxon>
    </lineage>
</organism>
<name>A0A0D0CMU5_9AGAR</name>
<evidence type="ECO:0000256" key="1">
    <source>
        <dbReference type="SAM" id="Phobius"/>
    </source>
</evidence>
<keyword evidence="1" id="KW-1133">Transmembrane helix</keyword>
<evidence type="ECO:0000313" key="4">
    <source>
        <dbReference type="Proteomes" id="UP000053593"/>
    </source>
</evidence>
<gene>
    <name evidence="3" type="ORF">GYMLUDRAFT_76081</name>
</gene>
<feature type="domain" description="ER-bound oxygenase mpaB/mpaB'/Rubber oxygenase catalytic" evidence="2">
    <location>
        <begin position="171"/>
        <end position="293"/>
    </location>
</feature>
<dbReference type="AlphaFoldDB" id="A0A0D0CMU5"/>